<keyword evidence="2" id="KW-0812">Transmembrane</keyword>
<evidence type="ECO:0000313" key="4">
    <source>
        <dbReference type="EMBL" id="GMI12373.1"/>
    </source>
</evidence>
<dbReference type="SMART" id="SM00456">
    <property type="entry name" value="WW"/>
    <property type="match status" value="4"/>
</dbReference>
<dbReference type="Gene3D" id="2.20.70.10">
    <property type="match status" value="3"/>
</dbReference>
<dbReference type="EMBL" id="BRXX01000444">
    <property type="protein sequence ID" value="GMI12373.1"/>
    <property type="molecule type" value="Genomic_DNA"/>
</dbReference>
<feature type="domain" description="WW" evidence="3">
    <location>
        <begin position="253"/>
        <end position="287"/>
    </location>
</feature>
<name>A0A9W7FHM4_9STRA</name>
<proteinExistence type="predicted"/>
<feature type="transmembrane region" description="Helical" evidence="2">
    <location>
        <begin position="20"/>
        <end position="39"/>
    </location>
</feature>
<feature type="compositionally biased region" description="Polar residues" evidence="1">
    <location>
        <begin position="330"/>
        <end position="342"/>
    </location>
</feature>
<keyword evidence="2" id="KW-0472">Membrane</keyword>
<feature type="compositionally biased region" description="Basic residues" evidence="1">
    <location>
        <begin position="98"/>
        <end position="108"/>
    </location>
</feature>
<feature type="region of interest" description="Disordered" evidence="1">
    <location>
        <begin position="283"/>
        <end position="342"/>
    </location>
</feature>
<evidence type="ECO:0000256" key="2">
    <source>
        <dbReference type="SAM" id="Phobius"/>
    </source>
</evidence>
<dbReference type="InterPro" id="IPR001202">
    <property type="entry name" value="WW_dom"/>
</dbReference>
<dbReference type="Pfam" id="PF00397">
    <property type="entry name" value="WW"/>
    <property type="match status" value="1"/>
</dbReference>
<gene>
    <name evidence="4" type="ORF">TrVE_jg2588</name>
</gene>
<feature type="region of interest" description="Disordered" evidence="1">
    <location>
        <begin position="173"/>
        <end position="217"/>
    </location>
</feature>
<dbReference type="PROSITE" id="PS50020">
    <property type="entry name" value="WW_DOMAIN_2"/>
    <property type="match status" value="3"/>
</dbReference>
<reference evidence="5" key="1">
    <citation type="journal article" date="2023" name="Commun. Biol.">
        <title>Genome analysis of Parmales, the sister group of diatoms, reveals the evolutionary specialization of diatoms from phago-mixotrophs to photoautotrophs.</title>
        <authorList>
            <person name="Ban H."/>
            <person name="Sato S."/>
            <person name="Yoshikawa S."/>
            <person name="Yamada K."/>
            <person name="Nakamura Y."/>
            <person name="Ichinomiya M."/>
            <person name="Sato N."/>
            <person name="Blanc-Mathieu R."/>
            <person name="Endo H."/>
            <person name="Kuwata A."/>
            <person name="Ogata H."/>
        </authorList>
    </citation>
    <scope>NUCLEOTIDE SEQUENCE [LARGE SCALE GENOMIC DNA]</scope>
    <source>
        <strain evidence="5">NIES 3699</strain>
    </source>
</reference>
<sequence>MPEQQFSEQLHNWVDENPWATAGIVVGGFAIFGLCTFWLSDVSAFGCFCFECYYEDSAYLDDESYVSDDEDVEVGYSKKNATKAPPKTKVGSNALNRKSGRRASRRRMSSVAEVKQKISGTKIRTRGFSVKDAVTVTTRKESKAKPLVKKSAEPQKMQMVKNEDVSSLASKDQWEAKVDPASQQTYYENKRTKRTTWTAPSGHLTSKEAASGDWEERLDPASGQKYYENKRTGRKTWSPQQLATAVNALGHGNASTSDWVEKFDEVHQHKYYENVKTGEKTWTAPSVAAPPGGEWERKIDSASGHPYFENTRTRQKTWTDHTGPERTQTERASQMSKISEGS</sequence>
<feature type="region of interest" description="Disordered" evidence="1">
    <location>
        <begin position="81"/>
        <end position="109"/>
    </location>
</feature>
<keyword evidence="5" id="KW-1185">Reference proteome</keyword>
<organism evidence="4 5">
    <name type="scientific">Triparma verrucosa</name>
    <dbReference type="NCBI Taxonomy" id="1606542"/>
    <lineage>
        <taxon>Eukaryota</taxon>
        <taxon>Sar</taxon>
        <taxon>Stramenopiles</taxon>
        <taxon>Ochrophyta</taxon>
        <taxon>Bolidophyceae</taxon>
        <taxon>Parmales</taxon>
        <taxon>Triparmaceae</taxon>
        <taxon>Triparma</taxon>
    </lineage>
</organism>
<dbReference type="Proteomes" id="UP001165160">
    <property type="component" value="Unassembled WGS sequence"/>
</dbReference>
<feature type="compositionally biased region" description="Basic and acidic residues" evidence="1">
    <location>
        <begin position="317"/>
        <end position="329"/>
    </location>
</feature>
<accession>A0A9W7FHM4</accession>
<dbReference type="SUPFAM" id="SSF51045">
    <property type="entry name" value="WW domain"/>
    <property type="match status" value="1"/>
</dbReference>
<evidence type="ECO:0000256" key="1">
    <source>
        <dbReference type="SAM" id="MobiDB-lite"/>
    </source>
</evidence>
<dbReference type="AlphaFoldDB" id="A0A9W7FHM4"/>
<evidence type="ECO:0000313" key="5">
    <source>
        <dbReference type="Proteomes" id="UP001165160"/>
    </source>
</evidence>
<comment type="caution">
    <text evidence="4">The sequence shown here is derived from an EMBL/GenBank/DDBJ whole genome shotgun (WGS) entry which is preliminary data.</text>
</comment>
<keyword evidence="2" id="KW-1133">Transmembrane helix</keyword>
<feature type="domain" description="WW" evidence="3">
    <location>
        <begin position="208"/>
        <end position="242"/>
    </location>
</feature>
<dbReference type="InterPro" id="IPR036020">
    <property type="entry name" value="WW_dom_sf"/>
</dbReference>
<protein>
    <recommendedName>
        <fullName evidence="3">WW domain-containing protein</fullName>
    </recommendedName>
</protein>
<evidence type="ECO:0000259" key="3">
    <source>
        <dbReference type="PROSITE" id="PS50020"/>
    </source>
</evidence>
<feature type="domain" description="WW" evidence="3">
    <location>
        <begin position="174"/>
        <end position="202"/>
    </location>
</feature>